<organism evidence="2 3">
    <name type="scientific">Rhipicephalus sanguineus</name>
    <name type="common">Brown dog tick</name>
    <name type="synonym">Ixodes sanguineus</name>
    <dbReference type="NCBI Taxonomy" id="34632"/>
    <lineage>
        <taxon>Eukaryota</taxon>
        <taxon>Metazoa</taxon>
        <taxon>Ecdysozoa</taxon>
        <taxon>Arthropoda</taxon>
        <taxon>Chelicerata</taxon>
        <taxon>Arachnida</taxon>
        <taxon>Acari</taxon>
        <taxon>Parasitiformes</taxon>
        <taxon>Ixodida</taxon>
        <taxon>Ixodoidea</taxon>
        <taxon>Ixodidae</taxon>
        <taxon>Rhipicephalinae</taxon>
        <taxon>Rhipicephalus</taxon>
        <taxon>Rhipicephalus</taxon>
    </lineage>
</organism>
<comment type="caution">
    <text evidence="2">The sequence shown here is derived from an EMBL/GenBank/DDBJ whole genome shotgun (WGS) entry which is preliminary data.</text>
</comment>
<keyword evidence="3" id="KW-1185">Reference proteome</keyword>
<accession>A0A9D4SUX2</accession>
<protein>
    <submittedName>
        <fullName evidence="2">Uncharacterized protein</fullName>
    </submittedName>
</protein>
<dbReference type="AlphaFoldDB" id="A0A9D4SUX2"/>
<name>A0A9D4SUX2_RHISA</name>
<feature type="compositionally biased region" description="Gly residues" evidence="1">
    <location>
        <begin position="213"/>
        <end position="224"/>
    </location>
</feature>
<dbReference type="Proteomes" id="UP000821837">
    <property type="component" value="Chromosome 6"/>
</dbReference>
<evidence type="ECO:0000256" key="1">
    <source>
        <dbReference type="SAM" id="MobiDB-lite"/>
    </source>
</evidence>
<evidence type="ECO:0000313" key="2">
    <source>
        <dbReference type="EMBL" id="KAH7948178.1"/>
    </source>
</evidence>
<feature type="region of interest" description="Disordered" evidence="1">
    <location>
        <begin position="203"/>
        <end position="224"/>
    </location>
</feature>
<proteinExistence type="predicted"/>
<evidence type="ECO:0000313" key="3">
    <source>
        <dbReference type="Proteomes" id="UP000821837"/>
    </source>
</evidence>
<reference evidence="2" key="1">
    <citation type="journal article" date="2020" name="Cell">
        <title>Large-Scale Comparative Analyses of Tick Genomes Elucidate Their Genetic Diversity and Vector Capacities.</title>
        <authorList>
            <consortium name="Tick Genome and Microbiome Consortium (TIGMIC)"/>
            <person name="Jia N."/>
            <person name="Wang J."/>
            <person name="Shi W."/>
            <person name="Du L."/>
            <person name="Sun Y."/>
            <person name="Zhan W."/>
            <person name="Jiang J.F."/>
            <person name="Wang Q."/>
            <person name="Zhang B."/>
            <person name="Ji P."/>
            <person name="Bell-Sakyi L."/>
            <person name="Cui X.M."/>
            <person name="Yuan T.T."/>
            <person name="Jiang B.G."/>
            <person name="Yang W.F."/>
            <person name="Lam T.T."/>
            <person name="Chang Q.C."/>
            <person name="Ding S.J."/>
            <person name="Wang X.J."/>
            <person name="Zhu J.G."/>
            <person name="Ruan X.D."/>
            <person name="Zhao L."/>
            <person name="Wei J.T."/>
            <person name="Ye R.Z."/>
            <person name="Que T.C."/>
            <person name="Du C.H."/>
            <person name="Zhou Y.H."/>
            <person name="Cheng J.X."/>
            <person name="Dai P.F."/>
            <person name="Guo W.B."/>
            <person name="Han X.H."/>
            <person name="Huang E.J."/>
            <person name="Li L.F."/>
            <person name="Wei W."/>
            <person name="Gao Y.C."/>
            <person name="Liu J.Z."/>
            <person name="Shao H.Z."/>
            <person name="Wang X."/>
            <person name="Wang C.C."/>
            <person name="Yang T.C."/>
            <person name="Huo Q.B."/>
            <person name="Li W."/>
            <person name="Chen H.Y."/>
            <person name="Chen S.E."/>
            <person name="Zhou L.G."/>
            <person name="Ni X.B."/>
            <person name="Tian J.H."/>
            <person name="Sheng Y."/>
            <person name="Liu T."/>
            <person name="Pan Y.S."/>
            <person name="Xia L.Y."/>
            <person name="Li J."/>
            <person name="Zhao F."/>
            <person name="Cao W.C."/>
        </authorList>
    </citation>
    <scope>NUCLEOTIDE SEQUENCE</scope>
    <source>
        <strain evidence="2">Rsan-2018</strain>
    </source>
</reference>
<gene>
    <name evidence="2" type="ORF">HPB52_018962</name>
</gene>
<dbReference type="EMBL" id="JABSTV010001252">
    <property type="protein sequence ID" value="KAH7948178.1"/>
    <property type="molecule type" value="Genomic_DNA"/>
</dbReference>
<reference evidence="2" key="2">
    <citation type="submission" date="2021-09" db="EMBL/GenBank/DDBJ databases">
        <authorList>
            <person name="Jia N."/>
            <person name="Wang J."/>
            <person name="Shi W."/>
            <person name="Du L."/>
            <person name="Sun Y."/>
            <person name="Zhan W."/>
            <person name="Jiang J."/>
            <person name="Wang Q."/>
            <person name="Zhang B."/>
            <person name="Ji P."/>
            <person name="Sakyi L.B."/>
            <person name="Cui X."/>
            <person name="Yuan T."/>
            <person name="Jiang B."/>
            <person name="Yang W."/>
            <person name="Lam T.T.-Y."/>
            <person name="Chang Q."/>
            <person name="Ding S."/>
            <person name="Wang X."/>
            <person name="Zhu J."/>
            <person name="Ruan X."/>
            <person name="Zhao L."/>
            <person name="Wei J."/>
            <person name="Que T."/>
            <person name="Du C."/>
            <person name="Cheng J."/>
            <person name="Dai P."/>
            <person name="Han X."/>
            <person name="Huang E."/>
            <person name="Gao Y."/>
            <person name="Liu J."/>
            <person name="Shao H."/>
            <person name="Ye R."/>
            <person name="Li L."/>
            <person name="Wei W."/>
            <person name="Wang X."/>
            <person name="Wang C."/>
            <person name="Huo Q."/>
            <person name="Li W."/>
            <person name="Guo W."/>
            <person name="Chen H."/>
            <person name="Chen S."/>
            <person name="Zhou L."/>
            <person name="Zhou L."/>
            <person name="Ni X."/>
            <person name="Tian J."/>
            <person name="Zhou Y."/>
            <person name="Sheng Y."/>
            <person name="Liu T."/>
            <person name="Pan Y."/>
            <person name="Xia L."/>
            <person name="Li J."/>
            <person name="Zhao F."/>
            <person name="Cao W."/>
        </authorList>
    </citation>
    <scope>NUCLEOTIDE SEQUENCE</scope>
    <source>
        <strain evidence="2">Rsan-2018</strain>
        <tissue evidence="2">Larvae</tissue>
    </source>
</reference>
<sequence length="224" mass="24684">MQALSQAGWIIWTLPWRIKTSSQRRSSPPMNSPVASPERERPQITVPQTAKVTTLVRLSLGPLEQLSLSTRCATLAYELTLLLEHEIDFSEESRAQMQLVFENIGQVNVTLENAKLVTVTSAAWENITETIQVVPKRTLVSKGEEPLGNSESIRLIKRTVEGAVRPHRLVLRLAQKHLELGQKILRLWHPIILGLPDPGVVAPAGTPEQQYDLGGGNNAGNAGN</sequence>
<feature type="region of interest" description="Disordered" evidence="1">
    <location>
        <begin position="22"/>
        <end position="43"/>
    </location>
</feature>